<proteinExistence type="inferred from homology"/>
<comment type="caution">
    <text evidence="6">The sequence shown here is derived from an EMBL/GenBank/DDBJ whole genome shotgun (WGS) entry which is preliminary data.</text>
</comment>
<dbReference type="PANTHER" id="PTHR33337">
    <property type="entry name" value="GFA DOMAIN-CONTAINING PROTEIN"/>
    <property type="match status" value="1"/>
</dbReference>
<dbReference type="PANTHER" id="PTHR33337:SF40">
    <property type="entry name" value="CENP-V_GFA DOMAIN-CONTAINING PROTEIN-RELATED"/>
    <property type="match status" value="1"/>
</dbReference>
<dbReference type="Gene3D" id="3.90.1590.10">
    <property type="entry name" value="glutathione-dependent formaldehyde- activating enzyme (gfa)"/>
    <property type="match status" value="1"/>
</dbReference>
<evidence type="ECO:0000313" key="6">
    <source>
        <dbReference type="EMBL" id="MFD2204750.1"/>
    </source>
</evidence>
<keyword evidence="2" id="KW-0479">Metal-binding</keyword>
<protein>
    <submittedName>
        <fullName evidence="6">GFA family protein</fullName>
    </submittedName>
</protein>
<gene>
    <name evidence="6" type="ORF">ACFSKO_03980</name>
</gene>
<evidence type="ECO:0000256" key="4">
    <source>
        <dbReference type="ARBA" id="ARBA00023239"/>
    </source>
</evidence>
<keyword evidence="7" id="KW-1185">Reference proteome</keyword>
<reference evidence="7" key="1">
    <citation type="journal article" date="2019" name="Int. J. Syst. Evol. Microbiol.">
        <title>The Global Catalogue of Microorganisms (GCM) 10K type strain sequencing project: providing services to taxonomists for standard genome sequencing and annotation.</title>
        <authorList>
            <consortium name="The Broad Institute Genomics Platform"/>
            <consortium name="The Broad Institute Genome Sequencing Center for Infectious Disease"/>
            <person name="Wu L."/>
            <person name="Ma J."/>
        </authorList>
    </citation>
    <scope>NUCLEOTIDE SEQUENCE [LARGE SCALE GENOMIC DNA]</scope>
    <source>
        <strain evidence="7">CGMCC 4.7192</strain>
    </source>
</reference>
<evidence type="ECO:0000313" key="7">
    <source>
        <dbReference type="Proteomes" id="UP001597294"/>
    </source>
</evidence>
<dbReference type="InterPro" id="IPR011057">
    <property type="entry name" value="Mss4-like_sf"/>
</dbReference>
<keyword evidence="3" id="KW-0862">Zinc</keyword>
<dbReference type="EMBL" id="JBHUII010000001">
    <property type="protein sequence ID" value="MFD2204750.1"/>
    <property type="molecule type" value="Genomic_DNA"/>
</dbReference>
<dbReference type="Pfam" id="PF04828">
    <property type="entry name" value="GFA"/>
    <property type="match status" value="1"/>
</dbReference>
<comment type="similarity">
    <text evidence="1">Belongs to the Gfa family.</text>
</comment>
<evidence type="ECO:0000256" key="2">
    <source>
        <dbReference type="ARBA" id="ARBA00022723"/>
    </source>
</evidence>
<keyword evidence="4" id="KW-0456">Lyase</keyword>
<dbReference type="InterPro" id="IPR006913">
    <property type="entry name" value="CENP-V/GFA"/>
</dbReference>
<dbReference type="SUPFAM" id="SSF51316">
    <property type="entry name" value="Mss4-like"/>
    <property type="match status" value="1"/>
</dbReference>
<feature type="domain" description="CENP-V/GFA" evidence="5">
    <location>
        <begin position="6"/>
        <end position="120"/>
    </location>
</feature>
<sequence>MKTKFKTGGCLCGAVRYEIKGPLRDSIACHCVQCRKTSGHYVSATAVHKLDFEIIEDTGLKWYQSSSYAKRGFCSACGSSLFWDMDDRDLMGVMSGTLDGKTGIKTSTHIYVGDKGDYYELTDDLPKFDGYEK</sequence>
<dbReference type="Proteomes" id="UP001597294">
    <property type="component" value="Unassembled WGS sequence"/>
</dbReference>
<evidence type="ECO:0000256" key="3">
    <source>
        <dbReference type="ARBA" id="ARBA00022833"/>
    </source>
</evidence>
<evidence type="ECO:0000259" key="5">
    <source>
        <dbReference type="PROSITE" id="PS51891"/>
    </source>
</evidence>
<organism evidence="6 7">
    <name type="scientific">Kiloniella antarctica</name>
    <dbReference type="NCBI Taxonomy" id="1550907"/>
    <lineage>
        <taxon>Bacteria</taxon>
        <taxon>Pseudomonadati</taxon>
        <taxon>Pseudomonadota</taxon>
        <taxon>Alphaproteobacteria</taxon>
        <taxon>Rhodospirillales</taxon>
        <taxon>Kiloniellaceae</taxon>
        <taxon>Kiloniella</taxon>
    </lineage>
</organism>
<dbReference type="PROSITE" id="PS51891">
    <property type="entry name" value="CENP_V_GFA"/>
    <property type="match status" value="1"/>
</dbReference>
<dbReference type="RefSeq" id="WP_380248641.1">
    <property type="nucleotide sequence ID" value="NZ_JBHUII010000001.1"/>
</dbReference>
<name>A0ABW5BGE7_9PROT</name>
<accession>A0ABW5BGE7</accession>
<evidence type="ECO:0000256" key="1">
    <source>
        <dbReference type="ARBA" id="ARBA00005495"/>
    </source>
</evidence>